<evidence type="ECO:0000256" key="6">
    <source>
        <dbReference type="SAM" id="Phobius"/>
    </source>
</evidence>
<dbReference type="InterPro" id="IPR017039">
    <property type="entry name" value="Virul_fac_BrkB"/>
</dbReference>
<feature type="transmembrane region" description="Helical" evidence="6">
    <location>
        <begin position="142"/>
        <end position="169"/>
    </location>
</feature>
<dbReference type="GO" id="GO:0005886">
    <property type="term" value="C:plasma membrane"/>
    <property type="evidence" value="ECO:0007669"/>
    <property type="project" value="UniProtKB-SubCell"/>
</dbReference>
<evidence type="ECO:0000313" key="9">
    <source>
        <dbReference type="Proteomes" id="UP000183076"/>
    </source>
</evidence>
<accession>A0A1H3AAS5</accession>
<feature type="transmembrane region" description="Helical" evidence="6">
    <location>
        <begin position="97"/>
        <end position="121"/>
    </location>
</feature>
<reference evidence="9" key="2">
    <citation type="submission" date="2016-10" db="EMBL/GenBank/DDBJ databases">
        <authorList>
            <person name="Varghese N."/>
            <person name="Submissions S."/>
        </authorList>
    </citation>
    <scope>NUCLEOTIDE SEQUENCE [LARGE SCALE GENOMIC DNA]</scope>
    <source>
        <strain evidence="9">DSM 10014</strain>
    </source>
</reference>
<keyword evidence="5 6" id="KW-0472">Membrane</keyword>
<dbReference type="Proteomes" id="UP000830781">
    <property type="component" value="Chromosome"/>
</dbReference>
<dbReference type="EMBL" id="CP084959">
    <property type="protein sequence ID" value="UOA21933.1"/>
    <property type="molecule type" value="Genomic_DNA"/>
</dbReference>
<evidence type="ECO:0000256" key="1">
    <source>
        <dbReference type="ARBA" id="ARBA00004651"/>
    </source>
</evidence>
<dbReference type="RefSeq" id="WP_005850639.1">
    <property type="nucleotide sequence ID" value="NZ_BSKR01000001.1"/>
</dbReference>
<evidence type="ECO:0000256" key="3">
    <source>
        <dbReference type="ARBA" id="ARBA00022692"/>
    </source>
</evidence>
<evidence type="ECO:0000256" key="5">
    <source>
        <dbReference type="ARBA" id="ARBA00023136"/>
    </source>
</evidence>
<feature type="transmembrane region" description="Helical" evidence="6">
    <location>
        <begin position="213"/>
        <end position="236"/>
    </location>
</feature>
<keyword evidence="3 6" id="KW-0812">Transmembrane</keyword>
<feature type="transmembrane region" description="Helical" evidence="6">
    <location>
        <begin position="181"/>
        <end position="201"/>
    </location>
</feature>
<proteinExistence type="predicted"/>
<sequence>MTQKSVGTVKLYWDALKAALVDISEKNVSLIAAGVAFYAMLSLFPALAALVTILSLISDPVVVIAQLEDMRGLLPDDVYDILNDQVVSLVTTSTGKLGWAGAASVLVAMWSARAGVGAMMIGLNSVYSERNRNAARHYLRALMLTFTLVMVGLIALITVVIAPIVLSFIPLGVFGYFVAEIIRWSIAILVLLAGVGVLYRFGPNRRAARIGWLTWGAVFAVFSWAVVSIGFSYYVANFGNYNQVYGSIGAVIAMLVWLWISSFLVLMGASWNAQVELRTRPDSTIGRDRPLGKRGAYVADNLVSVSEE</sequence>
<keyword evidence="4 6" id="KW-1133">Transmembrane helix</keyword>
<dbReference type="PANTHER" id="PTHR30213">
    <property type="entry name" value="INNER MEMBRANE PROTEIN YHJD"/>
    <property type="match status" value="1"/>
</dbReference>
<evidence type="ECO:0000256" key="2">
    <source>
        <dbReference type="ARBA" id="ARBA00022475"/>
    </source>
</evidence>
<keyword evidence="10" id="KW-1185">Reference proteome</keyword>
<evidence type="ECO:0000313" key="7">
    <source>
        <dbReference type="EMBL" id="SDX26820.1"/>
    </source>
</evidence>
<feature type="transmembrane region" description="Helical" evidence="6">
    <location>
        <begin position="248"/>
        <end position="271"/>
    </location>
</feature>
<evidence type="ECO:0000313" key="10">
    <source>
        <dbReference type="Proteomes" id="UP000830781"/>
    </source>
</evidence>
<dbReference type="NCBIfam" id="TIGR00765">
    <property type="entry name" value="yihY_not_rbn"/>
    <property type="match status" value="1"/>
</dbReference>
<dbReference type="GeneID" id="94020466"/>
<dbReference type="AlphaFoldDB" id="A0A1H3AAS5"/>
<dbReference type="PIRSF" id="PIRSF035875">
    <property type="entry name" value="RNase_BN"/>
    <property type="match status" value="1"/>
</dbReference>
<organism evidence="7 9">
    <name type="scientific">Sulfitobacter pontiacus</name>
    <dbReference type="NCBI Taxonomy" id="60137"/>
    <lineage>
        <taxon>Bacteria</taxon>
        <taxon>Pseudomonadati</taxon>
        <taxon>Pseudomonadota</taxon>
        <taxon>Alphaproteobacteria</taxon>
        <taxon>Rhodobacterales</taxon>
        <taxon>Roseobacteraceae</taxon>
        <taxon>Sulfitobacter</taxon>
    </lineage>
</organism>
<comment type="subcellular location">
    <subcellularLocation>
        <location evidence="1">Cell membrane</location>
        <topology evidence="1">Multi-pass membrane protein</topology>
    </subcellularLocation>
</comment>
<protein>
    <submittedName>
        <fullName evidence="7">Membrane protein</fullName>
    </submittedName>
</protein>
<reference evidence="10" key="4">
    <citation type="journal article" date="2022" name="Microorganisms">
        <title>Beyond the ABCs#Discovery of Three New Plasmid Types in Rhodobacterales (RepQ, RepY, RepW).</title>
        <authorList>
            <person name="Freese H.M."/>
            <person name="Ringel V."/>
            <person name="Overmann J."/>
            <person name="Petersen J."/>
        </authorList>
    </citation>
    <scope>NUCLEOTIDE SEQUENCE [LARGE SCALE GENOMIC DNA]</scope>
    <source>
        <strain evidence="10">DSM 110277</strain>
    </source>
</reference>
<gene>
    <name evidence="8" type="ORF">DSM110277_00316</name>
    <name evidence="7" type="ORF">SAMN04488041_105281</name>
</gene>
<dbReference type="STRING" id="60137.SAMN04488041_105281"/>
<keyword evidence="2" id="KW-1003">Cell membrane</keyword>
<dbReference type="Pfam" id="PF03631">
    <property type="entry name" value="Virul_fac_BrkB"/>
    <property type="match status" value="1"/>
</dbReference>
<dbReference type="PANTHER" id="PTHR30213:SF0">
    <property type="entry name" value="UPF0761 MEMBRANE PROTEIN YIHY"/>
    <property type="match status" value="1"/>
</dbReference>
<evidence type="ECO:0000256" key="4">
    <source>
        <dbReference type="ARBA" id="ARBA00022989"/>
    </source>
</evidence>
<reference evidence="8" key="3">
    <citation type="journal article" date="2022" name="Microorganisms">
        <title>Beyond the ABCs#Discovery of Three New Plasmid Types in Rhodobacterales (RepQ, RepY, RepW).</title>
        <authorList>
            <person name="Freese H.M."/>
            <person name="Ringel V."/>
            <person name="Overmann J."/>
            <person name="Petersen J."/>
        </authorList>
    </citation>
    <scope>NUCLEOTIDE SEQUENCE</scope>
    <source>
        <strain evidence="8">DSM 110277</strain>
    </source>
</reference>
<feature type="transmembrane region" description="Helical" evidence="6">
    <location>
        <begin position="30"/>
        <end position="57"/>
    </location>
</feature>
<evidence type="ECO:0000313" key="8">
    <source>
        <dbReference type="EMBL" id="UOA21933.1"/>
    </source>
</evidence>
<dbReference type="Proteomes" id="UP000183076">
    <property type="component" value="Unassembled WGS sequence"/>
</dbReference>
<dbReference type="EMBL" id="FNNB01000005">
    <property type="protein sequence ID" value="SDX26820.1"/>
    <property type="molecule type" value="Genomic_DNA"/>
</dbReference>
<name>A0A1H3AAS5_9RHOB</name>
<reference evidence="7" key="1">
    <citation type="submission" date="2016-10" db="EMBL/GenBank/DDBJ databases">
        <authorList>
            <person name="de Groot N.N."/>
        </authorList>
    </citation>
    <scope>NUCLEOTIDE SEQUENCE [LARGE SCALE GENOMIC DNA]</scope>
    <source>
        <strain evidence="7">DSM 10014</strain>
    </source>
</reference>